<dbReference type="AlphaFoldDB" id="M3FVC3"/>
<name>M3FVC3_9LEPT</name>
<keyword evidence="1" id="KW-1133">Transmembrane helix</keyword>
<protein>
    <submittedName>
        <fullName evidence="2">Uncharacterized protein</fullName>
    </submittedName>
</protein>
<comment type="caution">
    <text evidence="2">The sequence shown here is derived from an EMBL/GenBank/DDBJ whole genome shotgun (WGS) entry which is preliminary data.</text>
</comment>
<dbReference type="InterPro" id="IPR058230">
    <property type="entry name" value="OmpL37"/>
</dbReference>
<gene>
    <name evidence="2" type="ORF">LEP1GSC188_3984</name>
</gene>
<sequence length="371" mass="42296">MKIDKPREIPPEKRMVFYEFFLEKKTEGRYWKIENAMVCRIQTILITIILVSGQLLWAVSPDQINLGILIGENKINLKFINICVSNLAPILDESAAGTSDKNPPNNTKAEAGVAVTPDVPGKEELYKKLGALPSYASLKKANQSDFNGNMLYFQSNYSLSFKNLRAAQEEMKNLYQSTHEQYLQNSRVLLEYASPLIVRSNDKIAQHLLRLGFRDLKNSEDHFTIAYNSSPYQFRYKLLLHGEGIKIARRARKFALLAMIASKTPAEDKPEYQFVNLDDIRAAVEKENTSDYEKIRNTLINYIDNGLLQRKIVPPGEAKERPIDVLEVHDDNYSIITSGRISLMDVSNEEIRADNMIQKETLPPIPAKNQN</sequence>
<organism evidence="2 3">
    <name type="scientific">Leptospira weilii serovar Topaz str. LT2116</name>
    <dbReference type="NCBI Taxonomy" id="1088540"/>
    <lineage>
        <taxon>Bacteria</taxon>
        <taxon>Pseudomonadati</taxon>
        <taxon>Spirochaetota</taxon>
        <taxon>Spirochaetia</taxon>
        <taxon>Leptospirales</taxon>
        <taxon>Leptospiraceae</taxon>
        <taxon>Leptospira</taxon>
    </lineage>
</organism>
<evidence type="ECO:0000256" key="1">
    <source>
        <dbReference type="SAM" id="Phobius"/>
    </source>
</evidence>
<keyword evidence="1" id="KW-0812">Transmembrane</keyword>
<dbReference type="Proteomes" id="UP000011770">
    <property type="component" value="Unassembled WGS sequence"/>
</dbReference>
<accession>M3FVC3</accession>
<proteinExistence type="predicted"/>
<dbReference type="EMBL" id="AHOR02000005">
    <property type="protein sequence ID" value="EMF84222.1"/>
    <property type="molecule type" value="Genomic_DNA"/>
</dbReference>
<feature type="transmembrane region" description="Helical" evidence="1">
    <location>
        <begin position="38"/>
        <end position="59"/>
    </location>
</feature>
<evidence type="ECO:0000313" key="2">
    <source>
        <dbReference type="EMBL" id="EMF84222.1"/>
    </source>
</evidence>
<evidence type="ECO:0000313" key="3">
    <source>
        <dbReference type="Proteomes" id="UP000011770"/>
    </source>
</evidence>
<reference evidence="2 3" key="1">
    <citation type="submission" date="2013-01" db="EMBL/GenBank/DDBJ databases">
        <authorList>
            <person name="Harkins D.M."/>
            <person name="Durkin A.S."/>
            <person name="Brinkac L.M."/>
            <person name="Haft D.H."/>
            <person name="Selengut J.D."/>
            <person name="Sanka R."/>
            <person name="DePew J."/>
            <person name="Purushe J."/>
            <person name="Tulsiani S.M."/>
            <person name="Graham G.C."/>
            <person name="Burns M.-A."/>
            <person name="Dohnt M.F."/>
            <person name="Smythe L.D."/>
            <person name="McKay D.B."/>
            <person name="Craig S.B."/>
            <person name="Vinetz J.M."/>
            <person name="Sutton G.G."/>
            <person name="Nierman W.C."/>
            <person name="Fouts D.E."/>
        </authorList>
    </citation>
    <scope>NUCLEOTIDE SEQUENCE [LARGE SCALE GENOMIC DNA]</scope>
    <source>
        <strain evidence="2 3">LT2116</strain>
    </source>
</reference>
<dbReference type="NCBIfam" id="NF047447">
    <property type="entry name" value="Lepto_OmpL37"/>
    <property type="match status" value="1"/>
</dbReference>
<keyword evidence="1" id="KW-0472">Membrane</keyword>